<dbReference type="Proteomes" id="UP001243989">
    <property type="component" value="Unassembled WGS sequence"/>
</dbReference>
<dbReference type="EMBL" id="JAHMHQ010000033">
    <property type="protein sequence ID" value="KAK1622735.1"/>
    <property type="molecule type" value="Genomic_DNA"/>
</dbReference>
<dbReference type="GeneID" id="85476403"/>
<keyword evidence="2" id="KW-1185">Reference proteome</keyword>
<evidence type="ECO:0000313" key="2">
    <source>
        <dbReference type="Proteomes" id="UP001243989"/>
    </source>
</evidence>
<reference evidence="1" key="1">
    <citation type="submission" date="2021-06" db="EMBL/GenBank/DDBJ databases">
        <title>Comparative genomics, transcriptomics and evolutionary studies reveal genomic signatures of adaptation to plant cell wall in hemibiotrophic fungi.</title>
        <authorList>
            <consortium name="DOE Joint Genome Institute"/>
            <person name="Baroncelli R."/>
            <person name="Diaz J.F."/>
            <person name="Benocci T."/>
            <person name="Peng M."/>
            <person name="Battaglia E."/>
            <person name="Haridas S."/>
            <person name="Andreopoulos W."/>
            <person name="Labutti K."/>
            <person name="Pangilinan J."/>
            <person name="Floch G.L."/>
            <person name="Makela M.R."/>
            <person name="Henrissat B."/>
            <person name="Grigoriev I.V."/>
            <person name="Crouch J.A."/>
            <person name="De Vries R.P."/>
            <person name="Sukno S.A."/>
            <person name="Thon M.R."/>
        </authorList>
    </citation>
    <scope>NUCLEOTIDE SEQUENCE</scope>
    <source>
        <strain evidence="1">CBS 102054</strain>
    </source>
</reference>
<sequence>MANAMSIKPILAHRVSSLGILQQLVQRFIVLILLSMPRGQSVEHQSRTSPPFYACFRQDNEPKRLQFMRKVRRHRVS</sequence>
<name>A0AAI9ZFN6_9PEZI</name>
<dbReference type="RefSeq" id="XP_060438730.1">
    <property type="nucleotide sequence ID" value="XM_060591541.1"/>
</dbReference>
<dbReference type="AlphaFoldDB" id="A0AAI9ZFN6"/>
<proteinExistence type="predicted"/>
<comment type="caution">
    <text evidence="1">The sequence shown here is derived from an EMBL/GenBank/DDBJ whole genome shotgun (WGS) entry which is preliminary data.</text>
</comment>
<accession>A0AAI9ZFN6</accession>
<protein>
    <submittedName>
        <fullName evidence="1">Uncharacterized protein</fullName>
    </submittedName>
</protein>
<gene>
    <name evidence="1" type="ORF">BDP81DRAFT_440722</name>
</gene>
<organism evidence="1 2">
    <name type="scientific">Colletotrichum phormii</name>
    <dbReference type="NCBI Taxonomy" id="359342"/>
    <lineage>
        <taxon>Eukaryota</taxon>
        <taxon>Fungi</taxon>
        <taxon>Dikarya</taxon>
        <taxon>Ascomycota</taxon>
        <taxon>Pezizomycotina</taxon>
        <taxon>Sordariomycetes</taxon>
        <taxon>Hypocreomycetidae</taxon>
        <taxon>Glomerellales</taxon>
        <taxon>Glomerellaceae</taxon>
        <taxon>Colletotrichum</taxon>
        <taxon>Colletotrichum acutatum species complex</taxon>
    </lineage>
</organism>
<evidence type="ECO:0000313" key="1">
    <source>
        <dbReference type="EMBL" id="KAK1622735.1"/>
    </source>
</evidence>